<evidence type="ECO:0000259" key="3">
    <source>
        <dbReference type="PROSITE" id="PS50158"/>
    </source>
</evidence>
<dbReference type="PANTHER" id="PTHR15503:SF22">
    <property type="entry name" value="TRANSPOSON TY3-I GAG POLYPROTEIN"/>
    <property type="match status" value="1"/>
</dbReference>
<dbReference type="InterPro" id="IPR001878">
    <property type="entry name" value="Znf_CCHC"/>
</dbReference>
<dbReference type="AlphaFoldDB" id="A0AAU9TYY9"/>
<protein>
    <recommendedName>
        <fullName evidence="3">CCHC-type domain-containing protein</fullName>
    </recommendedName>
</protein>
<keyword evidence="1" id="KW-0479">Metal-binding</keyword>
<dbReference type="GO" id="GO:0003676">
    <property type="term" value="F:nucleic acid binding"/>
    <property type="evidence" value="ECO:0007669"/>
    <property type="project" value="InterPro"/>
</dbReference>
<dbReference type="SUPFAM" id="SSF57756">
    <property type="entry name" value="Retrovirus zinc finger-like domains"/>
    <property type="match status" value="1"/>
</dbReference>
<dbReference type="InterPro" id="IPR036875">
    <property type="entry name" value="Znf_CCHC_sf"/>
</dbReference>
<dbReference type="Pfam" id="PF03732">
    <property type="entry name" value="Retrotrans_gag"/>
    <property type="match status" value="1"/>
</dbReference>
<name>A0AAU9TYY9_EUPED</name>
<dbReference type="Gene3D" id="3.10.10.10">
    <property type="entry name" value="HIV Type 1 Reverse Transcriptase, subunit A, domain 1"/>
    <property type="match status" value="1"/>
</dbReference>
<dbReference type="SMART" id="SM00343">
    <property type="entry name" value="ZnF_C2HC"/>
    <property type="match status" value="2"/>
</dbReference>
<keyword evidence="1" id="KW-0862">Zinc</keyword>
<dbReference type="InterPro" id="IPR032567">
    <property type="entry name" value="RTL1-rel"/>
</dbReference>
<evidence type="ECO:0000256" key="2">
    <source>
        <dbReference type="SAM" id="MobiDB-lite"/>
    </source>
</evidence>
<evidence type="ECO:0000313" key="4">
    <source>
        <dbReference type="EMBL" id="CAH2091587.1"/>
    </source>
</evidence>
<dbReference type="InterPro" id="IPR043502">
    <property type="entry name" value="DNA/RNA_pol_sf"/>
</dbReference>
<dbReference type="GO" id="GO:0071897">
    <property type="term" value="P:DNA biosynthetic process"/>
    <property type="evidence" value="ECO:0007669"/>
    <property type="project" value="UniProtKB-ARBA"/>
</dbReference>
<dbReference type="GO" id="GO:0008270">
    <property type="term" value="F:zinc ion binding"/>
    <property type="evidence" value="ECO:0007669"/>
    <property type="project" value="UniProtKB-KW"/>
</dbReference>
<dbReference type="PANTHER" id="PTHR15503">
    <property type="entry name" value="LDOC1 RELATED"/>
    <property type="match status" value="1"/>
</dbReference>
<dbReference type="InterPro" id="IPR005162">
    <property type="entry name" value="Retrotrans_gag_dom"/>
</dbReference>
<accession>A0AAU9TYY9</accession>
<feature type="compositionally biased region" description="Low complexity" evidence="2">
    <location>
        <begin position="262"/>
        <end position="288"/>
    </location>
</feature>
<dbReference type="Gene3D" id="4.10.60.10">
    <property type="entry name" value="Zinc finger, CCHC-type"/>
    <property type="match status" value="1"/>
</dbReference>
<dbReference type="Pfam" id="PF00098">
    <property type="entry name" value="zf-CCHC"/>
    <property type="match status" value="1"/>
</dbReference>
<evidence type="ECO:0000313" key="5">
    <source>
        <dbReference type="Proteomes" id="UP001153954"/>
    </source>
</evidence>
<keyword evidence="5" id="KW-1185">Reference proteome</keyword>
<reference evidence="4" key="1">
    <citation type="submission" date="2022-03" db="EMBL/GenBank/DDBJ databases">
        <authorList>
            <person name="Tunstrom K."/>
        </authorList>
    </citation>
    <scope>NUCLEOTIDE SEQUENCE</scope>
</reference>
<proteinExistence type="predicted"/>
<keyword evidence="1" id="KW-0863">Zinc-finger</keyword>
<gene>
    <name evidence="4" type="ORF">EEDITHA_LOCUS7441</name>
</gene>
<dbReference type="SUPFAM" id="SSF56672">
    <property type="entry name" value="DNA/RNA polymerases"/>
    <property type="match status" value="1"/>
</dbReference>
<dbReference type="PROSITE" id="PS50158">
    <property type="entry name" value="ZF_CCHC"/>
    <property type="match status" value="1"/>
</dbReference>
<dbReference type="Proteomes" id="UP001153954">
    <property type="component" value="Unassembled WGS sequence"/>
</dbReference>
<organism evidence="4 5">
    <name type="scientific">Euphydryas editha</name>
    <name type="common">Edith's checkerspot</name>
    <dbReference type="NCBI Taxonomy" id="104508"/>
    <lineage>
        <taxon>Eukaryota</taxon>
        <taxon>Metazoa</taxon>
        <taxon>Ecdysozoa</taxon>
        <taxon>Arthropoda</taxon>
        <taxon>Hexapoda</taxon>
        <taxon>Insecta</taxon>
        <taxon>Pterygota</taxon>
        <taxon>Neoptera</taxon>
        <taxon>Endopterygota</taxon>
        <taxon>Lepidoptera</taxon>
        <taxon>Glossata</taxon>
        <taxon>Ditrysia</taxon>
        <taxon>Papilionoidea</taxon>
        <taxon>Nymphalidae</taxon>
        <taxon>Nymphalinae</taxon>
        <taxon>Euphydryas</taxon>
    </lineage>
</organism>
<dbReference type="EMBL" id="CAKOGL010000011">
    <property type="protein sequence ID" value="CAH2091587.1"/>
    <property type="molecule type" value="Genomic_DNA"/>
</dbReference>
<dbReference type="InterPro" id="IPR021109">
    <property type="entry name" value="Peptidase_aspartic_dom_sf"/>
</dbReference>
<comment type="caution">
    <text evidence="4">The sequence shown here is derived from an EMBL/GenBank/DDBJ whole genome shotgun (WGS) entry which is preliminary data.</text>
</comment>
<dbReference type="Gene3D" id="2.40.70.10">
    <property type="entry name" value="Acid Proteases"/>
    <property type="match status" value="1"/>
</dbReference>
<feature type="domain" description="CCHC-type" evidence="3">
    <location>
        <begin position="243"/>
        <end position="256"/>
    </location>
</feature>
<feature type="region of interest" description="Disordered" evidence="2">
    <location>
        <begin position="262"/>
        <end position="301"/>
    </location>
</feature>
<sequence length="741" mass="85488">MYSSEDKVSGGFIDISLAERMINKYDGDKSNLHVFIDNCNNAFALLNPVYKIAFVSVVLSKIEGNIRSTLLNRSFPSWENLKEHLLENYSEKRTFAQWQLELNSCRQGQNESISKYSSRVENCYIKLIKSLEPKLTKEAREANVELLKKQALNIFISGLLPQLHILLKSQKPSTFEDAVSIAISEEQEIKSRQEMSARQYYNTGIKKCTNCNKLNHLAHQCRNQPMIRQMYTNQTNNHIIPTCFYCKKKGHISKECWNNPNSSNNSHSPQNNNFNRANNNWNYSNRNNRQTKNRSNENKNLNSKGAEVTLIKITSLESQTLLYEDRKIKLKGIDKDARPTDTIGYVHLTFEIGDNRVYHTLHVVPDNFPIQCDGVIGSDLLSKTDSIISYKDNKIRICGIEMDIEHEEINFMSEELKENMCRKGLQNNMCDEENKSDNMCFENVGSNIFESDCEVYPQILKNETINGNNMLEVSKNKISNASNMCKKNYKVHSQVLKNENSYENNRNESVCEVHPQSFEQEKNHENNFLVIEPRCEKVISIFVKNPNLKEGIISESIKISDGVYLCPSIVKVHENKALTMCLNTTDKEVKINKLFVKLEPIANNDQETKEIIKLNNIRNDETYKGNRLDKLKQTLRIDNLNKEEKESLIELCQEYNHIFHLEGDKLTSTNTIMHEIPTNNNVPINTKSYRYPEALKEEVNEQIGKLLKDGIIQPSNSPWNSPVWVVPKKMDASGNQFNMMF</sequence>
<evidence type="ECO:0000256" key="1">
    <source>
        <dbReference type="PROSITE-ProRule" id="PRU00047"/>
    </source>
</evidence>